<evidence type="ECO:0000313" key="1">
    <source>
        <dbReference type="EMBL" id="BBO92732.1"/>
    </source>
</evidence>
<gene>
    <name evidence="1" type="ORF">DSCOOX_59120</name>
</gene>
<name>A0A5K8AJ66_9BACT</name>
<dbReference type="InterPro" id="IPR043504">
    <property type="entry name" value="Peptidase_S1_PA_chymotrypsin"/>
</dbReference>
<evidence type="ECO:0000313" key="2">
    <source>
        <dbReference type="Proteomes" id="UP000422108"/>
    </source>
</evidence>
<dbReference type="SUPFAM" id="SSF50494">
    <property type="entry name" value="Trypsin-like serine proteases"/>
    <property type="match status" value="1"/>
</dbReference>
<sequence length="499" mass="55699">MDHPVIDLTHACVVKLTSPQAVGTGFFVVPGLIVTCAHVVGNRKTNDFYGDPKGTIKVRWQDNDDFSTATVLPDKWKPDEDVALLQCHPMPEPHPPCVLLGRACLTYDRLSTFGYPKEAQHAEPATFECKGYSDDKPPMLKIKMDNIRGGMSGSPVLNMETKRVCGMINFTDDKNSMLGGGGVTAATLLSVFDDLEALQEEYHQKHPTWYTKIGVSIPGDLKDQVEAKIAETLDGPGLTELVNGFQKEFLEKEGVDAKRPAAISAALVKLKTTDALMLVSLAKESAIKALEKNNAGEGALSYVRRGVEDILGWLVLLAVNSAWLETNRERLHLEEYPGAIELPVKRDTGIEIIHAALNRRQARFNLQNATLFGSHRMPAPDDHFLEGGIAAVNKVNEIKRSIFGYMNLYWGEKDIPDHFTRDDDEALNAQLKWFHGHRQGKYLVIRRSDTSCPIDRDVYTALLNDLPDLQVIFHNTDEPGDAFNVSEITFYMYLENFFR</sequence>
<dbReference type="InterPro" id="IPR009003">
    <property type="entry name" value="Peptidase_S1_PA"/>
</dbReference>
<dbReference type="RefSeq" id="WP_155313442.1">
    <property type="nucleotide sequence ID" value="NZ_AP021879.1"/>
</dbReference>
<accession>A0A5K8AJ66</accession>
<protein>
    <recommendedName>
        <fullName evidence="3">Serine protease</fullName>
    </recommendedName>
</protein>
<evidence type="ECO:0008006" key="3">
    <source>
        <dbReference type="Google" id="ProtNLM"/>
    </source>
</evidence>
<dbReference type="AlphaFoldDB" id="A0A5K8AJ66"/>
<proteinExistence type="predicted"/>
<keyword evidence="2" id="KW-1185">Reference proteome</keyword>
<dbReference type="Pfam" id="PF13365">
    <property type="entry name" value="Trypsin_2"/>
    <property type="match status" value="1"/>
</dbReference>
<dbReference type="Gene3D" id="2.40.10.10">
    <property type="entry name" value="Trypsin-like serine proteases"/>
    <property type="match status" value="2"/>
</dbReference>
<dbReference type="Proteomes" id="UP000422108">
    <property type="component" value="Chromosome"/>
</dbReference>
<organism evidence="1 2">
    <name type="scientific">Desulfosarcina ovata subsp. ovata</name>
    <dbReference type="NCBI Taxonomy" id="2752305"/>
    <lineage>
        <taxon>Bacteria</taxon>
        <taxon>Pseudomonadati</taxon>
        <taxon>Thermodesulfobacteriota</taxon>
        <taxon>Desulfobacteria</taxon>
        <taxon>Desulfobacterales</taxon>
        <taxon>Desulfosarcinaceae</taxon>
        <taxon>Desulfosarcina</taxon>
    </lineage>
</organism>
<reference evidence="1 2" key="1">
    <citation type="submission" date="2019-11" db="EMBL/GenBank/DDBJ databases">
        <title>Comparative genomics of hydrocarbon-degrading Desulfosarcina strains.</title>
        <authorList>
            <person name="Watanabe M."/>
            <person name="Kojima H."/>
            <person name="Fukui M."/>
        </authorList>
    </citation>
    <scope>NUCLEOTIDE SEQUENCE [LARGE SCALE GENOMIC DNA]</scope>
    <source>
        <strain evidence="2">oXyS1</strain>
    </source>
</reference>
<dbReference type="EMBL" id="AP021879">
    <property type="protein sequence ID" value="BBO92732.1"/>
    <property type="molecule type" value="Genomic_DNA"/>
</dbReference>